<protein>
    <submittedName>
        <fullName evidence="1">Uncharacterized protein</fullName>
    </submittedName>
</protein>
<evidence type="ECO:0000313" key="1">
    <source>
        <dbReference type="EMBL" id="CCB45559.1"/>
    </source>
</evidence>
<evidence type="ECO:0000313" key="2">
    <source>
        <dbReference type="Proteomes" id="UP000009183"/>
    </source>
</evidence>
<gene>
    <name evidence="1" type="ordered locus">VIT_18s0001g05330</name>
</gene>
<dbReference type="PaxDb" id="29760-VIT_18s0001g05330.t01"/>
<name>F6H0W2_VITVI</name>
<dbReference type="AlphaFoldDB" id="F6H0W2"/>
<accession>F6H0W2</accession>
<dbReference type="HOGENOM" id="CLU_3427229_0_0_1"/>
<keyword evidence="2" id="KW-1185">Reference proteome</keyword>
<sequence>MVWEKQRREDGGDGRQQIWLL</sequence>
<proteinExistence type="predicted"/>
<organism evidence="1 2">
    <name type="scientific">Vitis vinifera</name>
    <name type="common">Grape</name>
    <dbReference type="NCBI Taxonomy" id="29760"/>
    <lineage>
        <taxon>Eukaryota</taxon>
        <taxon>Viridiplantae</taxon>
        <taxon>Streptophyta</taxon>
        <taxon>Embryophyta</taxon>
        <taxon>Tracheophyta</taxon>
        <taxon>Spermatophyta</taxon>
        <taxon>Magnoliopsida</taxon>
        <taxon>eudicotyledons</taxon>
        <taxon>Gunneridae</taxon>
        <taxon>Pentapetalae</taxon>
        <taxon>rosids</taxon>
        <taxon>Vitales</taxon>
        <taxon>Vitaceae</taxon>
        <taxon>Viteae</taxon>
        <taxon>Vitis</taxon>
    </lineage>
</organism>
<reference evidence="2" key="1">
    <citation type="journal article" date="2007" name="Nature">
        <title>The grapevine genome sequence suggests ancestral hexaploidization in major angiosperm phyla.</title>
        <authorList>
            <consortium name="The French-Italian Public Consortium for Grapevine Genome Characterization."/>
            <person name="Jaillon O."/>
            <person name="Aury J.-M."/>
            <person name="Noel B."/>
            <person name="Policriti A."/>
            <person name="Clepet C."/>
            <person name="Casagrande A."/>
            <person name="Choisne N."/>
            <person name="Aubourg S."/>
            <person name="Vitulo N."/>
            <person name="Jubin C."/>
            <person name="Vezzi A."/>
            <person name="Legeai F."/>
            <person name="Hugueney P."/>
            <person name="Dasilva C."/>
            <person name="Horner D."/>
            <person name="Mica E."/>
            <person name="Jublot D."/>
            <person name="Poulain J."/>
            <person name="Bruyere C."/>
            <person name="Billault A."/>
            <person name="Segurens B."/>
            <person name="Gouyvenoux M."/>
            <person name="Ugarte E."/>
            <person name="Cattonaro F."/>
            <person name="Anthouard V."/>
            <person name="Vico V."/>
            <person name="Del Fabbro C."/>
            <person name="Alaux M."/>
            <person name="Di Gaspero G."/>
            <person name="Dumas V."/>
            <person name="Felice N."/>
            <person name="Paillard S."/>
            <person name="Juman I."/>
            <person name="Moroldo M."/>
            <person name="Scalabrin S."/>
            <person name="Canaguier A."/>
            <person name="Le Clainche I."/>
            <person name="Malacrida G."/>
            <person name="Durand E."/>
            <person name="Pesole G."/>
            <person name="Laucou V."/>
            <person name="Chatelet P."/>
            <person name="Merdinoglu D."/>
            <person name="Delledonne M."/>
            <person name="Pezzotti M."/>
            <person name="Lecharny A."/>
            <person name="Scarpelli C."/>
            <person name="Artiguenave F."/>
            <person name="Pe M.E."/>
            <person name="Valle G."/>
            <person name="Morgante M."/>
            <person name="Caboche M."/>
            <person name="Adam-Blondon A.-F."/>
            <person name="Weissenbach J."/>
            <person name="Quetier F."/>
            <person name="Wincker P."/>
        </authorList>
    </citation>
    <scope>NUCLEOTIDE SEQUENCE [LARGE SCALE GENOMIC DNA]</scope>
    <source>
        <strain evidence="2">cv. Pinot noir / PN40024</strain>
    </source>
</reference>
<dbReference type="InParanoid" id="F6H0W2"/>
<dbReference type="EMBL" id="FN595227">
    <property type="protein sequence ID" value="CCB45559.1"/>
    <property type="molecule type" value="Genomic_DNA"/>
</dbReference>
<dbReference type="Proteomes" id="UP000009183">
    <property type="component" value="Chromosome 18"/>
</dbReference>